<evidence type="ECO:0000313" key="1">
    <source>
        <dbReference type="EMBL" id="MEB2579010.1"/>
    </source>
</evidence>
<evidence type="ECO:0000313" key="2">
    <source>
        <dbReference type="Proteomes" id="UP001304467"/>
    </source>
</evidence>
<organism evidence="1 2">
    <name type="scientific">Burkholderia anthinoferrum</name>
    <dbReference type="NCBI Taxonomy" id="3090833"/>
    <lineage>
        <taxon>Bacteria</taxon>
        <taxon>Pseudomonadati</taxon>
        <taxon>Pseudomonadota</taxon>
        <taxon>Betaproteobacteria</taxon>
        <taxon>Burkholderiales</taxon>
        <taxon>Burkholderiaceae</taxon>
        <taxon>Burkholderia</taxon>
    </lineage>
</organism>
<comment type="caution">
    <text evidence="1">The sequence shown here is derived from an EMBL/GenBank/DDBJ whole genome shotgun (WGS) entry which is preliminary data.</text>
</comment>
<dbReference type="RefSeq" id="WP_124658310.1">
    <property type="nucleotide sequence ID" value="NZ_JAWRKY010000015.1"/>
</dbReference>
<accession>A0ABU5WJ40</accession>
<reference evidence="1 2" key="1">
    <citation type="journal article" date="2023" name="Front. Microbiol.">
        <title>Genomic analyses of Burkholderia respiratory isolates indicates two evolutionarily distinct B. anthina clades.</title>
        <authorList>
            <person name="Pham A."/>
            <person name="Volmer J.G."/>
            <person name="Chambers D.C."/>
            <person name="Smith D.J."/>
            <person name="Reid D.W."/>
            <person name="Burr L."/>
            <person name="Wells T.J."/>
        </authorList>
    </citation>
    <scope>NUCLEOTIDE SEQUENCE [LARGE SCALE GENOMIC DNA]</scope>
    <source>
        <strain evidence="1 2">BCCIQ07A</strain>
    </source>
</reference>
<name>A0ABU5WJ40_9BURK</name>
<dbReference type="EMBL" id="JAWRLE010000010">
    <property type="protein sequence ID" value="MEB2579010.1"/>
    <property type="molecule type" value="Genomic_DNA"/>
</dbReference>
<keyword evidence="2" id="KW-1185">Reference proteome</keyword>
<protein>
    <submittedName>
        <fullName evidence="1">Uncharacterized protein</fullName>
    </submittedName>
</protein>
<sequence length="186" mass="19784">MSLRSAVIQGIDEINRERINGFRPDLSRLFVDLSRHPGNVGAIVVAPAENHVGYEVLSFSPSSELPEPEASLGVDLWECAKDHYGLTGSAVLTGVAGMPIHKKLLGHMVHPRASKYTNIVSSVGLKFFPRLVLPSGSMAARLARKTLGTIRVFGVVGRASGYGAIALGVIDAVVIGKCAYDARYGS</sequence>
<dbReference type="Proteomes" id="UP001304467">
    <property type="component" value="Unassembled WGS sequence"/>
</dbReference>
<proteinExistence type="predicted"/>
<gene>
    <name evidence="1" type="ORF">SB593_08555</name>
</gene>